<keyword evidence="3" id="KW-1003">Cell membrane</keyword>
<evidence type="ECO:0000313" key="9">
    <source>
        <dbReference type="EMBL" id="PYZ99188.1"/>
    </source>
</evidence>
<comment type="caution">
    <text evidence="9">The sequence shown here is derived from an EMBL/GenBank/DDBJ whole genome shotgun (WGS) entry which is preliminary data.</text>
</comment>
<reference evidence="9 10" key="1">
    <citation type="submission" date="2017-10" db="EMBL/GenBank/DDBJ databases">
        <title>Bacillus sp. nov., a halophilic bacterium isolated from a Yangshapao Lake.</title>
        <authorList>
            <person name="Wang H."/>
        </authorList>
    </citation>
    <scope>NUCLEOTIDE SEQUENCE [LARGE SCALE GENOMIC DNA]</scope>
    <source>
        <strain evidence="9 10">YSP-3</strain>
    </source>
</reference>
<keyword evidence="4 7" id="KW-0812">Transmembrane</keyword>
<feature type="transmembrane region" description="Helical" evidence="7">
    <location>
        <begin position="29"/>
        <end position="47"/>
    </location>
</feature>
<comment type="subcellular location">
    <subcellularLocation>
        <location evidence="1">Cell membrane</location>
        <topology evidence="1">Multi-pass membrane protein</topology>
    </subcellularLocation>
</comment>
<organism evidence="9 10">
    <name type="scientific">Alteribacter lacisalsi</name>
    <dbReference type="NCBI Taxonomy" id="2045244"/>
    <lineage>
        <taxon>Bacteria</taxon>
        <taxon>Bacillati</taxon>
        <taxon>Bacillota</taxon>
        <taxon>Bacilli</taxon>
        <taxon>Bacillales</taxon>
        <taxon>Bacillaceae</taxon>
        <taxon>Alteribacter</taxon>
    </lineage>
</organism>
<keyword evidence="10" id="KW-1185">Reference proteome</keyword>
<evidence type="ECO:0000256" key="4">
    <source>
        <dbReference type="ARBA" id="ARBA00022692"/>
    </source>
</evidence>
<dbReference type="OrthoDB" id="9778331at2"/>
<evidence type="ECO:0000256" key="3">
    <source>
        <dbReference type="ARBA" id="ARBA00022475"/>
    </source>
</evidence>
<dbReference type="InterPro" id="IPR023090">
    <property type="entry name" value="UPF0702_alpha/beta_dom_sf"/>
</dbReference>
<comment type="similarity">
    <text evidence="2">Belongs to the UPF0702 family.</text>
</comment>
<feature type="domain" description="YetF C-terminal" evidence="8">
    <location>
        <begin position="104"/>
        <end position="235"/>
    </location>
</feature>
<dbReference type="AlphaFoldDB" id="A0A2W0HZD3"/>
<evidence type="ECO:0000259" key="8">
    <source>
        <dbReference type="Pfam" id="PF04239"/>
    </source>
</evidence>
<name>A0A2W0HZD3_9BACI</name>
<dbReference type="PANTHER" id="PTHR34582">
    <property type="entry name" value="UPF0702 TRANSMEMBRANE PROTEIN YCAP"/>
    <property type="match status" value="1"/>
</dbReference>
<feature type="transmembrane region" description="Helical" evidence="7">
    <location>
        <begin position="54"/>
        <end position="75"/>
    </location>
</feature>
<proteinExistence type="inferred from homology"/>
<evidence type="ECO:0000256" key="6">
    <source>
        <dbReference type="ARBA" id="ARBA00023136"/>
    </source>
</evidence>
<sequence length="258" mass="28830">MHNPVLTVENIVKPERCEKVAVLQDLGLVIFRISTILPLLLAVTLFMGKRSIGALPVFDFLVIMTLASVTGADIANPDIQHIHTVAAIIGIALLQRFSAGMMMRSRRFGRLVTFEPTIVVHNGKFLAGNLRKVRYTVDNVLQMLREKNIFDVTDVDLAIIEGNGSLTVHPRSDKTPVTAEDLDIKKKSEGIAYPVILEGRVYTDVLTDLGLDYSWLVRELGRNGIPSTSEVFYAGITRDKKLHYSKVRERKEGPPFYL</sequence>
<dbReference type="EMBL" id="PDOF01000001">
    <property type="protein sequence ID" value="PYZ99188.1"/>
    <property type="molecule type" value="Genomic_DNA"/>
</dbReference>
<dbReference type="Gene3D" id="3.30.240.20">
    <property type="entry name" value="bsu07140 like domains"/>
    <property type="match status" value="2"/>
</dbReference>
<evidence type="ECO:0000256" key="5">
    <source>
        <dbReference type="ARBA" id="ARBA00022989"/>
    </source>
</evidence>
<keyword evidence="6 7" id="KW-0472">Membrane</keyword>
<evidence type="ECO:0000256" key="7">
    <source>
        <dbReference type="SAM" id="Phobius"/>
    </source>
</evidence>
<dbReference type="PANTHER" id="PTHR34582:SF6">
    <property type="entry name" value="UPF0702 TRANSMEMBRANE PROTEIN YCAP"/>
    <property type="match status" value="1"/>
</dbReference>
<dbReference type="InterPro" id="IPR007353">
    <property type="entry name" value="DUF421"/>
</dbReference>
<accession>A0A2W0HZD3</accession>
<evidence type="ECO:0000313" key="10">
    <source>
        <dbReference type="Proteomes" id="UP000248066"/>
    </source>
</evidence>
<dbReference type="GO" id="GO:0005886">
    <property type="term" value="C:plasma membrane"/>
    <property type="evidence" value="ECO:0007669"/>
    <property type="project" value="UniProtKB-SubCell"/>
</dbReference>
<feature type="transmembrane region" description="Helical" evidence="7">
    <location>
        <begin position="81"/>
        <end position="99"/>
    </location>
</feature>
<dbReference type="Pfam" id="PF04239">
    <property type="entry name" value="DUF421"/>
    <property type="match status" value="1"/>
</dbReference>
<evidence type="ECO:0000256" key="1">
    <source>
        <dbReference type="ARBA" id="ARBA00004651"/>
    </source>
</evidence>
<gene>
    <name evidence="9" type="ORF">CR205_07775</name>
</gene>
<evidence type="ECO:0000256" key="2">
    <source>
        <dbReference type="ARBA" id="ARBA00006448"/>
    </source>
</evidence>
<keyword evidence="5 7" id="KW-1133">Transmembrane helix</keyword>
<dbReference type="Proteomes" id="UP000248066">
    <property type="component" value="Unassembled WGS sequence"/>
</dbReference>
<protein>
    <submittedName>
        <fullName evidence="9">DUF421 domain-containing protein</fullName>
    </submittedName>
</protein>